<feature type="region of interest" description="Disordered" evidence="5">
    <location>
        <begin position="302"/>
        <end position="368"/>
    </location>
</feature>
<keyword evidence="2 6" id="KW-0812">Transmembrane</keyword>
<keyword evidence="4 6" id="KW-0472">Membrane</keyword>
<sequence length="368" mass="42592">MFYRELLEETGDTTKRGLWIDYLVAVVTLLVSVLTLIGLGFFYYYRKYGAIKAKQPEIVLFFTIAGCVIASSSIIANNHFERPEGTFWAICALWRIWIQFFFGFSLWVNCLILRSFRLWLIFQRHIRPGLSVFYKGLAILQAPWLVFSIFVTIFKGVYWDDEKDKCKSTTASLVLLAILGVANILLLIFTVIKIRKITEEYSGYKEIRGALLLGVISAVIGFGFWLLRKPINNVSDDDAGSTTNRVILTLDITVCVALLFWVPNLTPIIRAFKKDEEYVKKIREKVRADVFKQDFISKEEQEKLKQKQVDNNNDNKNNPPKQEDQKNEIEVKDQTEQLNEKLNQSKSDQSDQPNELNEKDDLEMKDIK</sequence>
<dbReference type="Pfam" id="PF00003">
    <property type="entry name" value="7tm_3"/>
    <property type="match status" value="1"/>
</dbReference>
<keyword evidence="8" id="KW-0675">Receptor</keyword>
<dbReference type="InterPro" id="IPR017978">
    <property type="entry name" value="GPCR_3_C"/>
</dbReference>
<dbReference type="GO" id="GO:0004930">
    <property type="term" value="F:G protein-coupled receptor activity"/>
    <property type="evidence" value="ECO:0007669"/>
    <property type="project" value="InterPro"/>
</dbReference>
<dbReference type="EMBL" id="JAPDFW010000022">
    <property type="protein sequence ID" value="KAJ5079668.1"/>
    <property type="molecule type" value="Genomic_DNA"/>
</dbReference>
<comment type="caution">
    <text evidence="8">The sequence shown here is derived from an EMBL/GenBank/DDBJ whole genome shotgun (WGS) entry which is preliminary data.</text>
</comment>
<feature type="transmembrane region" description="Helical" evidence="6">
    <location>
        <begin position="57"/>
        <end position="76"/>
    </location>
</feature>
<keyword evidence="3 6" id="KW-1133">Transmembrane helix</keyword>
<feature type="compositionally biased region" description="Basic and acidic residues" evidence="5">
    <location>
        <begin position="321"/>
        <end position="339"/>
    </location>
</feature>
<evidence type="ECO:0000256" key="5">
    <source>
        <dbReference type="SAM" id="MobiDB-lite"/>
    </source>
</evidence>
<feature type="domain" description="G-protein coupled receptors family 3 profile" evidence="7">
    <location>
        <begin position="22"/>
        <end position="226"/>
    </location>
</feature>
<evidence type="ECO:0000256" key="3">
    <source>
        <dbReference type="ARBA" id="ARBA00022989"/>
    </source>
</evidence>
<name>A0A9Q0LV75_ANAIG</name>
<accession>A0A9Q0LV75</accession>
<feature type="compositionally biased region" description="Basic and acidic residues" evidence="5">
    <location>
        <begin position="356"/>
        <end position="368"/>
    </location>
</feature>
<evidence type="ECO:0000256" key="6">
    <source>
        <dbReference type="SAM" id="Phobius"/>
    </source>
</evidence>
<keyword evidence="9" id="KW-1185">Reference proteome</keyword>
<feature type="transmembrane region" description="Helical" evidence="6">
    <location>
        <begin position="170"/>
        <end position="189"/>
    </location>
</feature>
<feature type="compositionally biased region" description="Low complexity" evidence="5">
    <location>
        <begin position="310"/>
        <end position="320"/>
    </location>
</feature>
<evidence type="ECO:0000313" key="8">
    <source>
        <dbReference type="EMBL" id="KAJ5079668.1"/>
    </source>
</evidence>
<feature type="transmembrane region" description="Helical" evidence="6">
    <location>
        <begin position="20"/>
        <end position="45"/>
    </location>
</feature>
<feature type="transmembrane region" description="Helical" evidence="6">
    <location>
        <begin position="210"/>
        <end position="227"/>
    </location>
</feature>
<reference evidence="8" key="1">
    <citation type="submission" date="2022-10" db="EMBL/GenBank/DDBJ databases">
        <title>Novel sulphate-reducing endosymbionts in the free-living metamonad Anaeramoeba.</title>
        <authorList>
            <person name="Jerlstrom-Hultqvist J."/>
            <person name="Cepicka I."/>
            <person name="Gallot-Lavallee L."/>
            <person name="Salas-Leiva D."/>
            <person name="Curtis B.A."/>
            <person name="Zahonova K."/>
            <person name="Pipaliya S."/>
            <person name="Dacks J."/>
            <person name="Roger A.J."/>
        </authorList>
    </citation>
    <scope>NUCLEOTIDE SEQUENCE</scope>
    <source>
        <strain evidence="8">BMAN</strain>
    </source>
</reference>
<organism evidence="8 9">
    <name type="scientific">Anaeramoeba ignava</name>
    <name type="common">Anaerobic marine amoeba</name>
    <dbReference type="NCBI Taxonomy" id="1746090"/>
    <lineage>
        <taxon>Eukaryota</taxon>
        <taxon>Metamonada</taxon>
        <taxon>Anaeramoebidae</taxon>
        <taxon>Anaeramoeba</taxon>
    </lineage>
</organism>
<evidence type="ECO:0000256" key="1">
    <source>
        <dbReference type="ARBA" id="ARBA00004141"/>
    </source>
</evidence>
<evidence type="ECO:0000256" key="2">
    <source>
        <dbReference type="ARBA" id="ARBA00022692"/>
    </source>
</evidence>
<feature type="transmembrane region" description="Helical" evidence="6">
    <location>
        <begin position="247"/>
        <end position="265"/>
    </location>
</feature>
<dbReference type="Proteomes" id="UP001149090">
    <property type="component" value="Unassembled WGS sequence"/>
</dbReference>
<dbReference type="OrthoDB" id="5583977at2759"/>
<gene>
    <name evidence="8" type="ORF">M0811_03977</name>
</gene>
<proteinExistence type="predicted"/>
<evidence type="ECO:0000313" key="9">
    <source>
        <dbReference type="Proteomes" id="UP001149090"/>
    </source>
</evidence>
<comment type="subcellular location">
    <subcellularLocation>
        <location evidence="1">Membrane</location>
        <topology evidence="1">Multi-pass membrane protein</topology>
    </subcellularLocation>
</comment>
<feature type="transmembrane region" description="Helical" evidence="6">
    <location>
        <begin position="137"/>
        <end position="158"/>
    </location>
</feature>
<dbReference type="AlphaFoldDB" id="A0A9Q0LV75"/>
<dbReference type="GO" id="GO:0016020">
    <property type="term" value="C:membrane"/>
    <property type="evidence" value="ECO:0007669"/>
    <property type="project" value="UniProtKB-SubCell"/>
</dbReference>
<evidence type="ECO:0000259" key="7">
    <source>
        <dbReference type="Pfam" id="PF00003"/>
    </source>
</evidence>
<protein>
    <submittedName>
        <fullName evidence="8">Gaba-b receptor</fullName>
    </submittedName>
</protein>
<feature type="compositionally biased region" description="Polar residues" evidence="5">
    <location>
        <begin position="340"/>
        <end position="355"/>
    </location>
</feature>
<evidence type="ECO:0000256" key="4">
    <source>
        <dbReference type="ARBA" id="ARBA00023136"/>
    </source>
</evidence>
<feature type="transmembrane region" description="Helical" evidence="6">
    <location>
        <begin position="96"/>
        <end position="116"/>
    </location>
</feature>